<dbReference type="Proteomes" id="UP000030766">
    <property type="component" value="Unassembled WGS sequence"/>
</dbReference>
<accession>W9JJM2</accession>
<proteinExistence type="predicted"/>
<sequence>MSTATSTSPTDIGQALINALNNPTGNLTRSLLLADEDGNITGEKGSRFILQSYGYLGTCYFPSRVPSTNPVLSDLRVSLVASLTFPVDAPSFETLYPKASLQSLNSFDPLLYQATETAVLDFWNSCNDFIQYAVSSFSLADQFTGAGEVSLQGIISMLTSQAYSQPGSENDFEFKGLAQSASEMLLNLSQLANQKASSIQGLTASIASQASKIQTTTKEIDTVVKKFGLNSGDRYISTFDETHSMHQIVLNNSVEAAQAAKADWDREMMEANTVASYIWIPVAGWISGSNAILTKQKDVRMAWAEYQAHVRNKSTDATKTAYALVGAVNLLSLQNQAICARVRSVGVALQEIQSTFVGIGNNLGQASTLMAAADDSVRASLIANQQAIQAGITKAVQEFQDTLSAVQALIAIDSSIQTSGITADIDAPSVL</sequence>
<protein>
    <submittedName>
        <fullName evidence="1">Uncharacterized protein</fullName>
    </submittedName>
</protein>
<dbReference type="AlphaFoldDB" id="W9JJM2"/>
<dbReference type="EMBL" id="JH717911">
    <property type="protein sequence ID" value="EWZ29830.1"/>
    <property type="molecule type" value="Genomic_DNA"/>
</dbReference>
<evidence type="ECO:0000313" key="1">
    <source>
        <dbReference type="EMBL" id="EWZ29830.1"/>
    </source>
</evidence>
<dbReference type="HOGENOM" id="CLU_055153_0_0_1"/>
<reference evidence="1" key="1">
    <citation type="submission" date="2011-06" db="EMBL/GenBank/DDBJ databases">
        <title>The Genome Sequence of Fusarium oxysporum Fo47.</title>
        <authorList>
            <consortium name="The Broad Institute Genome Sequencing Platform"/>
            <person name="Ma L.-J."/>
            <person name="Gale L.R."/>
            <person name="Schwartz D.C."/>
            <person name="Zhou S."/>
            <person name="Corby-Kistler H."/>
            <person name="Young S.K."/>
            <person name="Zeng Q."/>
            <person name="Gargeya S."/>
            <person name="Fitzgerald M."/>
            <person name="Haas B."/>
            <person name="Abouelleil A."/>
            <person name="Alvarado L."/>
            <person name="Arachchi H.M."/>
            <person name="Berlin A."/>
            <person name="Brown A."/>
            <person name="Chapman S.B."/>
            <person name="Chen Z."/>
            <person name="Dunbar C."/>
            <person name="Freedman E."/>
            <person name="Gearin G."/>
            <person name="Gellesch M."/>
            <person name="Goldberg J."/>
            <person name="Griggs A."/>
            <person name="Gujja S."/>
            <person name="Heiman D."/>
            <person name="Howarth C."/>
            <person name="Larson L."/>
            <person name="Lui A."/>
            <person name="MacDonald P.J.P."/>
            <person name="Mehta T."/>
            <person name="Montmayeur A."/>
            <person name="Murphy C."/>
            <person name="Neiman D."/>
            <person name="Pearson M."/>
            <person name="Priest M."/>
            <person name="Roberts A."/>
            <person name="Saif S."/>
            <person name="Shea T."/>
            <person name="Shenoy N."/>
            <person name="Sisk P."/>
            <person name="Stolte C."/>
            <person name="Sykes S."/>
            <person name="Wortman J."/>
            <person name="Nusbaum C."/>
            <person name="Birren B."/>
        </authorList>
    </citation>
    <scope>NUCLEOTIDE SEQUENCE [LARGE SCALE GENOMIC DNA]</scope>
    <source>
        <strain evidence="1">Fo47</strain>
    </source>
</reference>
<reference evidence="1" key="2">
    <citation type="submission" date="2012-06" db="EMBL/GenBank/DDBJ databases">
        <title>Annotation of the Genome Sequence of Fusarium oxysporum Fo47.</title>
        <authorList>
            <consortium name="The Broad Institute Genomics Platform"/>
            <person name="Ma L.-J."/>
            <person name="Corby-Kistler H."/>
            <person name="Broz K."/>
            <person name="Gale L.R."/>
            <person name="Jonkers W."/>
            <person name="O'Donnell K."/>
            <person name="Ploetz R."/>
            <person name="Steinberg C."/>
            <person name="Schwartz D.C."/>
            <person name="VanEtten H."/>
            <person name="Zhou S."/>
            <person name="Young S.K."/>
            <person name="Zeng Q."/>
            <person name="Gargeya S."/>
            <person name="Fitzgerald M."/>
            <person name="Abouelleil A."/>
            <person name="Alvarado L."/>
            <person name="Chapman S.B."/>
            <person name="Gainer-Dewar J."/>
            <person name="Goldberg J."/>
            <person name="Griggs A."/>
            <person name="Gujja S."/>
            <person name="Hansen M."/>
            <person name="Howarth C."/>
            <person name="Imamovic A."/>
            <person name="Ireland A."/>
            <person name="Larimer J."/>
            <person name="McCowan C."/>
            <person name="Murphy C."/>
            <person name="Pearson M."/>
            <person name="Poon T.W."/>
            <person name="Priest M."/>
            <person name="Roberts A."/>
            <person name="Saif S."/>
            <person name="Shea T."/>
            <person name="Sykes S."/>
            <person name="Wortman J."/>
            <person name="Nusbaum C."/>
            <person name="Birren B."/>
        </authorList>
    </citation>
    <scope>NUCLEOTIDE SEQUENCE</scope>
    <source>
        <strain evidence="1">Fo47</strain>
    </source>
</reference>
<name>W9JJM2_FUSOX</name>
<gene>
    <name evidence="1" type="ORF">FOZG_16689</name>
</gene>
<organism evidence="1">
    <name type="scientific">Fusarium oxysporum Fo47</name>
    <dbReference type="NCBI Taxonomy" id="660027"/>
    <lineage>
        <taxon>Eukaryota</taxon>
        <taxon>Fungi</taxon>
        <taxon>Dikarya</taxon>
        <taxon>Ascomycota</taxon>
        <taxon>Pezizomycotina</taxon>
        <taxon>Sordariomycetes</taxon>
        <taxon>Hypocreomycetidae</taxon>
        <taxon>Hypocreales</taxon>
        <taxon>Nectriaceae</taxon>
        <taxon>Fusarium</taxon>
        <taxon>Fusarium oxysporum species complex</taxon>
    </lineage>
</organism>
<dbReference type="VEuPathDB" id="FungiDB:FOZG_16689"/>